<dbReference type="AlphaFoldDB" id="A0A1D8N5K1"/>
<gene>
    <name evidence="1" type="ORF">YALI1_A20884g</name>
</gene>
<dbReference type="SUPFAM" id="SSF50978">
    <property type="entry name" value="WD40 repeat-like"/>
    <property type="match status" value="1"/>
</dbReference>
<dbReference type="VEuPathDB" id="FungiDB:YALI0_A19800g"/>
<reference evidence="1 2" key="1">
    <citation type="journal article" date="2016" name="PLoS ONE">
        <title>Sequence Assembly of Yarrowia lipolytica Strain W29/CLIB89 Shows Transposable Element Diversity.</title>
        <authorList>
            <person name="Magnan C."/>
            <person name="Yu J."/>
            <person name="Chang I."/>
            <person name="Jahn E."/>
            <person name="Kanomata Y."/>
            <person name="Wu J."/>
            <person name="Zeller M."/>
            <person name="Oakes M."/>
            <person name="Baldi P."/>
            <person name="Sandmeyer S."/>
        </authorList>
    </citation>
    <scope>NUCLEOTIDE SEQUENCE [LARGE SCALE GENOMIC DNA]</scope>
    <source>
        <strain evidence="2">CLIB89(W29)</strain>
    </source>
</reference>
<evidence type="ECO:0000313" key="1">
    <source>
        <dbReference type="EMBL" id="AOW00903.1"/>
    </source>
</evidence>
<dbReference type="KEGG" id="yli:2905969"/>
<dbReference type="InterPro" id="IPR036322">
    <property type="entry name" value="WD40_repeat_dom_sf"/>
</dbReference>
<name>A0A1D8N5K1_YARLL</name>
<dbReference type="InterPro" id="IPR015943">
    <property type="entry name" value="WD40/YVTN_repeat-like_dom_sf"/>
</dbReference>
<dbReference type="VEuPathDB" id="FungiDB:YALI1_A20884g"/>
<sequence>MTYLPKKEQKDDNVVTEEDVTLTVLSTKSKNMIVDTKLIGGRVVTTDSTKNLTFYNTTLLEVKNLTLPAVGRVIVAGANNTTLVGCMDGSIVQVDSEYKPSSFKPHSRFVGGISVSEDGLIASIGFDKKVVVTKQVGFEQVAFIDSLTNPTAIAWTRNGLAVSREDCTSIQLLSDQLEKLRTIPLVDAHYMPHSFTVFDMVYNNDTKEIACLTSHTPYARVIIVKSDDTVVSFPTLIPQDKYSLGRLSWLDEKTLAIAGDDGSVRLLNQTTWRKINVAGSRLRCISAGDGYVATASIDKEIELIQIESLGDDLAGLKLE</sequence>
<dbReference type="RefSeq" id="XP_500258.3">
    <property type="nucleotide sequence ID" value="XM_500258.3"/>
</dbReference>
<dbReference type="GeneID" id="2905969"/>
<evidence type="ECO:0000313" key="2">
    <source>
        <dbReference type="Proteomes" id="UP000182444"/>
    </source>
</evidence>
<dbReference type="EMBL" id="CP017553">
    <property type="protein sequence ID" value="AOW00903.1"/>
    <property type="molecule type" value="Genomic_DNA"/>
</dbReference>
<accession>A0A1D8N5K1</accession>
<dbReference type="Gene3D" id="2.130.10.10">
    <property type="entry name" value="YVTN repeat-like/Quinoprotein amine dehydrogenase"/>
    <property type="match status" value="1"/>
</dbReference>
<organism evidence="1 2">
    <name type="scientific">Yarrowia lipolytica</name>
    <name type="common">Candida lipolytica</name>
    <dbReference type="NCBI Taxonomy" id="4952"/>
    <lineage>
        <taxon>Eukaryota</taxon>
        <taxon>Fungi</taxon>
        <taxon>Dikarya</taxon>
        <taxon>Ascomycota</taxon>
        <taxon>Saccharomycotina</taxon>
        <taxon>Dipodascomycetes</taxon>
        <taxon>Dipodascales</taxon>
        <taxon>Dipodascales incertae sedis</taxon>
        <taxon>Yarrowia</taxon>
    </lineage>
</organism>
<dbReference type="Proteomes" id="UP000182444">
    <property type="component" value="Chromosome 1A"/>
</dbReference>
<proteinExistence type="predicted"/>
<protein>
    <submittedName>
        <fullName evidence="1">Uncharacterized protein</fullName>
    </submittedName>
</protein>